<keyword evidence="7" id="KW-1185">Reference proteome</keyword>
<dbReference type="Gene3D" id="3.40.1090.10">
    <property type="entry name" value="Cytosolic phospholipase A2 catalytic domain"/>
    <property type="match status" value="1"/>
</dbReference>
<reference evidence="7" key="1">
    <citation type="submission" date="2019-04" db="EMBL/GenBank/DDBJ databases">
        <title>Friends and foes A comparative genomics studyof 23 Aspergillus species from section Flavi.</title>
        <authorList>
            <consortium name="DOE Joint Genome Institute"/>
            <person name="Kjaerbolling I."/>
            <person name="Vesth T."/>
            <person name="Frisvad J.C."/>
            <person name="Nybo J.L."/>
            <person name="Theobald S."/>
            <person name="Kildgaard S."/>
            <person name="Isbrandt T."/>
            <person name="Kuo A."/>
            <person name="Sato A."/>
            <person name="Lyhne E.K."/>
            <person name="Kogle M.E."/>
            <person name="Wiebenga A."/>
            <person name="Kun R.S."/>
            <person name="Lubbers R.J."/>
            <person name="Makela M.R."/>
            <person name="Barry K."/>
            <person name="Chovatia M."/>
            <person name="Clum A."/>
            <person name="Daum C."/>
            <person name="Haridas S."/>
            <person name="He G."/>
            <person name="LaButti K."/>
            <person name="Lipzen A."/>
            <person name="Mondo S."/>
            <person name="Riley R."/>
            <person name="Salamov A."/>
            <person name="Simmons B.A."/>
            <person name="Magnuson J.K."/>
            <person name="Henrissat B."/>
            <person name="Mortensen U.H."/>
            <person name="Larsen T.O."/>
            <person name="Devries R.P."/>
            <person name="Grigoriev I.V."/>
            <person name="Machida M."/>
            <person name="Baker S.E."/>
            <person name="Andersen M.R."/>
        </authorList>
    </citation>
    <scope>NUCLEOTIDE SEQUENCE [LARGE SCALE GENOMIC DNA]</scope>
    <source>
        <strain evidence="7">CBS 130015</strain>
    </source>
</reference>
<protein>
    <recommendedName>
        <fullName evidence="5">PNPLA domain-containing protein</fullName>
    </recommendedName>
</protein>
<dbReference type="GO" id="GO:0047499">
    <property type="term" value="F:calcium-independent phospholipase A2 activity"/>
    <property type="evidence" value="ECO:0007669"/>
    <property type="project" value="TreeGrafter"/>
</dbReference>
<dbReference type="EMBL" id="ML738355">
    <property type="protein sequence ID" value="KAE8310344.1"/>
    <property type="molecule type" value="Genomic_DNA"/>
</dbReference>
<dbReference type="InterPro" id="IPR016035">
    <property type="entry name" value="Acyl_Trfase/lysoPLipase"/>
</dbReference>
<dbReference type="AlphaFoldDB" id="A0A5N6VP35"/>
<sequence length="65" mass="7085">MASPKHPVRVLSLDGGGIRGLSTLYMLDKLMSEIERAEPKRVRPHEYFDLIVGTSTGGCDNLAAN</sequence>
<feature type="short sequence motif" description="GXSXG" evidence="4">
    <location>
        <begin position="53"/>
        <end position="57"/>
    </location>
</feature>
<evidence type="ECO:0000256" key="1">
    <source>
        <dbReference type="ARBA" id="ARBA00022801"/>
    </source>
</evidence>
<dbReference type="GO" id="GO:0046486">
    <property type="term" value="P:glycerolipid metabolic process"/>
    <property type="evidence" value="ECO:0007669"/>
    <property type="project" value="UniProtKB-ARBA"/>
</dbReference>
<feature type="domain" description="PNPLA" evidence="5">
    <location>
        <begin position="11"/>
        <end position="65"/>
    </location>
</feature>
<keyword evidence="1" id="KW-0378">Hydrolase</keyword>
<dbReference type="GO" id="GO:0019369">
    <property type="term" value="P:arachidonate metabolic process"/>
    <property type="evidence" value="ECO:0007669"/>
    <property type="project" value="TreeGrafter"/>
</dbReference>
<evidence type="ECO:0000256" key="4">
    <source>
        <dbReference type="PROSITE-ProRule" id="PRU01161"/>
    </source>
</evidence>
<name>A0A5N6VP35_9EURO</name>
<dbReference type="PANTHER" id="PTHR24185">
    <property type="entry name" value="CALCIUM-INDEPENDENT PHOSPHOLIPASE A2-GAMMA"/>
    <property type="match status" value="1"/>
</dbReference>
<feature type="short sequence motif" description="GXGXXG" evidence="4">
    <location>
        <begin position="15"/>
        <end position="20"/>
    </location>
</feature>
<dbReference type="GO" id="GO:0016020">
    <property type="term" value="C:membrane"/>
    <property type="evidence" value="ECO:0007669"/>
    <property type="project" value="TreeGrafter"/>
</dbReference>
<proteinExistence type="predicted"/>
<organism evidence="6 7">
    <name type="scientific">Aspergillus transmontanensis</name>
    <dbReference type="NCBI Taxonomy" id="1034304"/>
    <lineage>
        <taxon>Eukaryota</taxon>
        <taxon>Fungi</taxon>
        <taxon>Dikarya</taxon>
        <taxon>Ascomycota</taxon>
        <taxon>Pezizomycotina</taxon>
        <taxon>Eurotiomycetes</taxon>
        <taxon>Eurotiomycetidae</taxon>
        <taxon>Eurotiales</taxon>
        <taxon>Aspergillaceae</taxon>
        <taxon>Aspergillus</taxon>
        <taxon>Aspergillus subgen. Circumdati</taxon>
    </lineage>
</organism>
<evidence type="ECO:0000313" key="6">
    <source>
        <dbReference type="EMBL" id="KAE8310344.1"/>
    </source>
</evidence>
<dbReference type="PROSITE" id="PS51635">
    <property type="entry name" value="PNPLA"/>
    <property type="match status" value="1"/>
</dbReference>
<evidence type="ECO:0000256" key="3">
    <source>
        <dbReference type="ARBA" id="ARBA00023098"/>
    </source>
</evidence>
<gene>
    <name evidence="6" type="ORF">BDV41DRAFT_579684</name>
</gene>
<keyword evidence="2" id="KW-0442">Lipid degradation</keyword>
<dbReference type="GO" id="GO:0016042">
    <property type="term" value="P:lipid catabolic process"/>
    <property type="evidence" value="ECO:0007669"/>
    <property type="project" value="UniProtKB-KW"/>
</dbReference>
<dbReference type="PANTHER" id="PTHR24185:SF1">
    <property type="entry name" value="CALCIUM-INDEPENDENT PHOSPHOLIPASE A2-GAMMA"/>
    <property type="match status" value="1"/>
</dbReference>
<accession>A0A5N6VP35</accession>
<evidence type="ECO:0000256" key="2">
    <source>
        <dbReference type="ARBA" id="ARBA00022963"/>
    </source>
</evidence>
<dbReference type="SUPFAM" id="SSF52151">
    <property type="entry name" value="FabD/lysophospholipase-like"/>
    <property type="match status" value="1"/>
</dbReference>
<dbReference type="Proteomes" id="UP000325433">
    <property type="component" value="Unassembled WGS sequence"/>
</dbReference>
<evidence type="ECO:0000259" key="5">
    <source>
        <dbReference type="PROSITE" id="PS51635"/>
    </source>
</evidence>
<dbReference type="Pfam" id="PF01734">
    <property type="entry name" value="Patatin"/>
    <property type="match status" value="1"/>
</dbReference>
<evidence type="ECO:0000313" key="7">
    <source>
        <dbReference type="Proteomes" id="UP000325433"/>
    </source>
</evidence>
<keyword evidence="3" id="KW-0443">Lipid metabolism</keyword>
<dbReference type="InterPro" id="IPR002641">
    <property type="entry name" value="PNPLA_dom"/>
</dbReference>
<comment type="caution">
    <text evidence="4">Lacks conserved residue(s) required for the propagation of feature annotation.</text>
</comment>